<dbReference type="VEuPathDB" id="FungiDB:ATCC64974_12500"/>
<dbReference type="CDD" id="cd13898">
    <property type="entry name" value="CuRO_3_Abr2_like"/>
    <property type="match status" value="1"/>
</dbReference>
<feature type="domain" description="Plastocyanin-like" evidence="10">
    <location>
        <begin position="30"/>
        <end position="143"/>
    </location>
</feature>
<feature type="domain" description="Plastocyanin-like" evidence="9">
    <location>
        <begin position="463"/>
        <end position="576"/>
    </location>
</feature>
<dbReference type="InterPro" id="IPR033138">
    <property type="entry name" value="Cu_oxidase_CS"/>
</dbReference>
<name>A0A100I8E4_ASPNG</name>
<evidence type="ECO:0000256" key="3">
    <source>
        <dbReference type="ARBA" id="ARBA00022729"/>
    </source>
</evidence>
<dbReference type="GO" id="GO:0005507">
    <property type="term" value="F:copper ion binding"/>
    <property type="evidence" value="ECO:0007669"/>
    <property type="project" value="InterPro"/>
</dbReference>
<dbReference type="EMBL" id="BCMY01000002">
    <property type="protein sequence ID" value="GAQ35921.1"/>
    <property type="molecule type" value="Genomic_DNA"/>
</dbReference>
<evidence type="ECO:0000256" key="7">
    <source>
        <dbReference type="SAM" id="SignalP"/>
    </source>
</evidence>
<dbReference type="CDD" id="cd13876">
    <property type="entry name" value="CuRO_2_Abr2_like"/>
    <property type="match status" value="1"/>
</dbReference>
<dbReference type="VEuPathDB" id="FungiDB:An01g13660"/>
<feature type="signal peptide" evidence="7">
    <location>
        <begin position="1"/>
        <end position="21"/>
    </location>
</feature>
<proteinExistence type="inferred from homology"/>
<dbReference type="CDD" id="cd13850">
    <property type="entry name" value="CuRO_1_Abr2_like"/>
    <property type="match status" value="1"/>
</dbReference>
<evidence type="ECO:0000259" key="10">
    <source>
        <dbReference type="Pfam" id="PF07732"/>
    </source>
</evidence>
<keyword evidence="5" id="KW-0186">Copper</keyword>
<reference evidence="12" key="1">
    <citation type="journal article" date="2016" name="Genome Announc.">
        <title>Draft genome sequence of Aspergillus niger strain An76.</title>
        <authorList>
            <person name="Gong W."/>
            <person name="Cheng Z."/>
            <person name="Zhang H."/>
            <person name="Liu L."/>
            <person name="Gao P."/>
            <person name="Wang L."/>
        </authorList>
    </citation>
    <scope>NUCLEOTIDE SEQUENCE [LARGE SCALE GENOMIC DNA]</scope>
    <source>
        <strain evidence="12">An76</strain>
    </source>
</reference>
<dbReference type="InterPro" id="IPR008972">
    <property type="entry name" value="Cupredoxin"/>
</dbReference>
<feature type="domain" description="Plastocyanin-like" evidence="8">
    <location>
        <begin position="173"/>
        <end position="373"/>
    </location>
</feature>
<evidence type="ECO:0000313" key="11">
    <source>
        <dbReference type="EMBL" id="GAQ35921.1"/>
    </source>
</evidence>
<protein>
    <submittedName>
        <fullName evidence="11">L-ascorbate oxidase</fullName>
    </submittedName>
</protein>
<evidence type="ECO:0000259" key="9">
    <source>
        <dbReference type="Pfam" id="PF07731"/>
    </source>
</evidence>
<accession>A0A100I8E4</accession>
<dbReference type="OMA" id="TDMGCLP"/>
<keyword evidence="4" id="KW-0560">Oxidoreductase</keyword>
<evidence type="ECO:0000256" key="5">
    <source>
        <dbReference type="ARBA" id="ARBA00023008"/>
    </source>
</evidence>
<dbReference type="PANTHER" id="PTHR11709:SF488">
    <property type="entry name" value="LACCASE-RELATED"/>
    <property type="match status" value="1"/>
</dbReference>
<dbReference type="OrthoDB" id="2121828at2759"/>
<dbReference type="SUPFAM" id="SSF49503">
    <property type="entry name" value="Cupredoxins"/>
    <property type="match status" value="3"/>
</dbReference>
<keyword evidence="3 7" id="KW-0732">Signal</keyword>
<comment type="similarity">
    <text evidence="1">Belongs to the multicopper oxidase family.</text>
</comment>
<dbReference type="Proteomes" id="UP000068243">
    <property type="component" value="Unassembled WGS sequence"/>
</dbReference>
<feature type="chain" id="PRO_5007087228" evidence="7">
    <location>
        <begin position="22"/>
        <end position="596"/>
    </location>
</feature>
<evidence type="ECO:0000259" key="8">
    <source>
        <dbReference type="Pfam" id="PF00394"/>
    </source>
</evidence>
<dbReference type="Pfam" id="PF00394">
    <property type="entry name" value="Cu-oxidase"/>
    <property type="match status" value="1"/>
</dbReference>
<evidence type="ECO:0000256" key="4">
    <source>
        <dbReference type="ARBA" id="ARBA00023002"/>
    </source>
</evidence>
<dbReference type="PaxDb" id="5061-CADANGAP00001318"/>
<dbReference type="FunFam" id="2.60.40.420:FF:000061">
    <property type="entry name" value="Laccase TilA"/>
    <property type="match status" value="1"/>
</dbReference>
<dbReference type="VEuPathDB" id="FungiDB:ASPNIDRAFT2_1118013"/>
<dbReference type="InterPro" id="IPR045087">
    <property type="entry name" value="Cu-oxidase_fam"/>
</dbReference>
<dbReference type="GO" id="GO:0052716">
    <property type="term" value="F:hydroquinone:oxygen oxidoreductase activity"/>
    <property type="evidence" value="ECO:0007669"/>
    <property type="project" value="UniProtKB-ARBA"/>
</dbReference>
<organism evidence="11 12">
    <name type="scientific">Aspergillus niger</name>
    <dbReference type="NCBI Taxonomy" id="5061"/>
    <lineage>
        <taxon>Eukaryota</taxon>
        <taxon>Fungi</taxon>
        <taxon>Dikarya</taxon>
        <taxon>Ascomycota</taxon>
        <taxon>Pezizomycotina</taxon>
        <taxon>Eurotiomycetes</taxon>
        <taxon>Eurotiomycetidae</taxon>
        <taxon>Eurotiales</taxon>
        <taxon>Aspergillaceae</taxon>
        <taxon>Aspergillus</taxon>
        <taxon>Aspergillus subgen. Circumdati</taxon>
    </lineage>
</organism>
<dbReference type="PROSITE" id="PS00079">
    <property type="entry name" value="MULTICOPPER_OXIDASE1"/>
    <property type="match status" value="2"/>
</dbReference>
<comment type="caution">
    <text evidence="11">The sequence shown here is derived from an EMBL/GenBank/DDBJ whole genome shotgun (WGS) entry which is preliminary data.</text>
</comment>
<keyword evidence="6" id="KW-0325">Glycoprotein</keyword>
<keyword evidence="2" id="KW-0479">Metal-binding</keyword>
<dbReference type="Pfam" id="PF07732">
    <property type="entry name" value="Cu-oxidase_3"/>
    <property type="match status" value="1"/>
</dbReference>
<evidence type="ECO:0000256" key="6">
    <source>
        <dbReference type="ARBA" id="ARBA00023180"/>
    </source>
</evidence>
<dbReference type="PROSITE" id="PS00080">
    <property type="entry name" value="MULTICOPPER_OXIDASE2"/>
    <property type="match status" value="1"/>
</dbReference>
<dbReference type="InterPro" id="IPR011706">
    <property type="entry name" value="Cu-oxidase_C"/>
</dbReference>
<dbReference type="Pfam" id="PF07731">
    <property type="entry name" value="Cu-oxidase_2"/>
    <property type="match status" value="1"/>
</dbReference>
<dbReference type="GO" id="GO:0042440">
    <property type="term" value="P:pigment metabolic process"/>
    <property type="evidence" value="ECO:0007669"/>
    <property type="project" value="UniProtKB-ARBA"/>
</dbReference>
<sequence length="596" mass="65546">MSISQSRLALLALCFVQWVSGRVVQFQLDLTYEDVSVAGDVHKAIVSNGQIPGPTLWLKQGDDVEFLVNNSMSINTTVHFHGIEQLGTPWSDGVPGLSQEQIKPGEQFLYKWKASQYGSYIYHSHTRAQIDDGLYGAIYIEPADSVERPFHLIAGSDADEQQAMLAAEKNTRPVLISDWRAFSSHDILQIQTESGVEAYCANSVLINGKGSVICPSQEHINAATTPQQKQILGNLTLTDMGCLPPTPGVVGPYPYDLSKIPKGFYEGCTPSEGPTEVFKVNSSSRYASFDFISMAGSTSLVFSIDEHPMYVYAVDGRYVEPLLVEAVTVPVASRYSVMVPLKSEDQAGDYTIRVANNYANQLINGTAVLSYDTATPKQIGTSQPYINEAGANATASTVILNETDVIPFPVVAPAKKADRTYILNVENANSSYTWTLGNQYPVSNEELRPPVLFNLSSISQAYSAMTEYGTWVDLIINITTSGQPQHPIHKHSNKYFVIGTGNQPFIWSSVEEAMKDIPENFNFENPQMRDTFYSPSSSTGPSWLAMRYHIVNPGPFLLHCHLQMHHVGGLALALLDGVDAWPTDIPEGYRLPVMPI</sequence>
<evidence type="ECO:0000256" key="1">
    <source>
        <dbReference type="ARBA" id="ARBA00010609"/>
    </source>
</evidence>
<gene>
    <name evidence="11" type="ORF">ABL_01395</name>
</gene>
<dbReference type="PANTHER" id="PTHR11709">
    <property type="entry name" value="MULTI-COPPER OXIDASE"/>
    <property type="match status" value="1"/>
</dbReference>
<evidence type="ECO:0000313" key="12">
    <source>
        <dbReference type="Proteomes" id="UP000068243"/>
    </source>
</evidence>
<dbReference type="InterPro" id="IPR001117">
    <property type="entry name" value="Cu-oxidase_2nd"/>
</dbReference>
<dbReference type="AlphaFoldDB" id="A0A100I8E4"/>
<dbReference type="InterPro" id="IPR002355">
    <property type="entry name" value="Cu_oxidase_Cu_BS"/>
</dbReference>
<evidence type="ECO:0000256" key="2">
    <source>
        <dbReference type="ARBA" id="ARBA00022723"/>
    </source>
</evidence>
<dbReference type="VEuPathDB" id="FungiDB:M747DRAFT_282830"/>
<dbReference type="FunFam" id="2.60.40.420:FF:000036">
    <property type="entry name" value="L-ascorbate oxidase"/>
    <property type="match status" value="1"/>
</dbReference>
<dbReference type="InterPro" id="IPR011707">
    <property type="entry name" value="Cu-oxidase-like_N"/>
</dbReference>
<dbReference type="Gene3D" id="2.60.40.420">
    <property type="entry name" value="Cupredoxins - blue copper proteins"/>
    <property type="match status" value="3"/>
</dbReference>